<gene>
    <name evidence="17" type="ORF">LOD99_630</name>
</gene>
<name>A0AAV7JZA5_9METZ</name>
<evidence type="ECO:0000256" key="7">
    <source>
        <dbReference type="ARBA" id="ARBA00009987"/>
    </source>
</evidence>
<comment type="subcellular location">
    <subcellularLocation>
        <location evidence="2">Cell projection</location>
        <location evidence="2">Cilium</location>
    </subcellularLocation>
    <subcellularLocation>
        <location evidence="4">Cytoplasm</location>
        <location evidence="4">Cytoskeleton</location>
        <location evidence="4">Microtubule organizing center</location>
        <location evidence="4">Centrosome</location>
    </subcellularLocation>
    <subcellularLocation>
        <location evidence="3">Cytoplasm</location>
        <location evidence="3">Cytoskeleton</location>
        <location evidence="3">Spindle</location>
    </subcellularLocation>
    <subcellularLocation>
        <location evidence="5">Cytoplasm</location>
        <location evidence="5">Cytosol</location>
    </subcellularLocation>
    <subcellularLocation>
        <location evidence="6">Lysosome membrane</location>
    </subcellularLocation>
    <subcellularLocation>
        <location evidence="1">Nucleus</location>
    </subcellularLocation>
</comment>
<evidence type="ECO:0000313" key="18">
    <source>
        <dbReference type="Proteomes" id="UP001165289"/>
    </source>
</evidence>
<dbReference type="PANTHER" id="PTHR31441">
    <property type="entry name" value="FOLLICULIN FAMILY MEMBER"/>
    <property type="match status" value="1"/>
</dbReference>
<dbReference type="InterPro" id="IPR032035">
    <property type="entry name" value="Folliculin_DENN"/>
</dbReference>
<keyword evidence="11" id="KW-0472">Membrane</keyword>
<evidence type="ECO:0000259" key="16">
    <source>
        <dbReference type="PROSITE" id="PS51834"/>
    </source>
</evidence>
<dbReference type="GO" id="GO:0005096">
    <property type="term" value="F:GTPase activator activity"/>
    <property type="evidence" value="ECO:0007669"/>
    <property type="project" value="UniProtKB-KW"/>
</dbReference>
<keyword evidence="15" id="KW-0966">Cell projection</keyword>
<dbReference type="GO" id="GO:0005929">
    <property type="term" value="C:cilium"/>
    <property type="evidence" value="ECO:0007669"/>
    <property type="project" value="UniProtKB-SubCell"/>
</dbReference>
<evidence type="ECO:0000256" key="12">
    <source>
        <dbReference type="ARBA" id="ARBA00023212"/>
    </source>
</evidence>
<accession>A0AAV7JZA5</accession>
<dbReference type="Pfam" id="PF16692">
    <property type="entry name" value="Folliculin_C"/>
    <property type="match status" value="1"/>
</dbReference>
<feature type="domain" description="UDENN FLCN/SMCR8-type" evidence="16">
    <location>
        <begin position="1"/>
        <end position="554"/>
    </location>
</feature>
<evidence type="ECO:0000256" key="14">
    <source>
        <dbReference type="ARBA" id="ARBA00023242"/>
    </source>
</evidence>
<dbReference type="GO" id="GO:0005765">
    <property type="term" value="C:lysosomal membrane"/>
    <property type="evidence" value="ECO:0007669"/>
    <property type="project" value="UniProtKB-SubCell"/>
</dbReference>
<evidence type="ECO:0000256" key="9">
    <source>
        <dbReference type="ARBA" id="ARBA00022468"/>
    </source>
</evidence>
<dbReference type="GO" id="GO:0005634">
    <property type="term" value="C:nucleus"/>
    <property type="evidence" value="ECO:0007669"/>
    <property type="project" value="UniProtKB-SubCell"/>
</dbReference>
<sequence length="555" mass="61992">MNATLHAGNFISRAAAYQMEYACIALCHFCDNHGPRIVTCTQTGVSTEELESSPAIPPPEKFSDSANGCNISRKYDASKRFPSQSLVSSLGSSSKSTCGACTPDMPDNNLGFVSSQNNSVFISKHLPTSKDSLHSLRKACCRCYNSEQTAKKEGEVVFGDPSSDYVLSYKFYLKDTHARGLKKLYSIIVLTHTPAYLYQFSSCITKQLEVIITGLKEKSDLVYAREDSNNIHRVGNRYVDPDLLIRARATVITQPRPLSVITGDPDIFHFIHCKFSSLLKTHLPPTLHSLNPISYIDPIIGKHQLQHVVLGKHPSSSPAVTPSLDSFSNLRHLSRTIGGHIFDQLLYHLYTGHQVVIRGESQSLVSSALHHLSSLLPEHCVRMYEYEKRYQSVDRCNLLGLHLKAHLPNHFFTDTRQCRVILDIFQLDSHSSSFSETDTDSGVGLGEDPLDNYAFQIQPDTPLDYHSQLLLPTVLTHLHNIIYPKIYSEDVVRLAIDSTKQSILTKVAILKKCALIPTGKHSQLQQLLESKLLAVINASKADLPFLEFWSLPYDL</sequence>
<dbReference type="Gene3D" id="3.40.50.12430">
    <property type="match status" value="1"/>
</dbReference>
<dbReference type="GO" id="GO:0000122">
    <property type="term" value="P:negative regulation of transcription by RNA polymerase II"/>
    <property type="evidence" value="ECO:0007669"/>
    <property type="project" value="TreeGrafter"/>
</dbReference>
<comment type="similarity">
    <text evidence="7">Belongs to the folliculin family.</text>
</comment>
<dbReference type="AlphaFoldDB" id="A0AAV7JZA5"/>
<dbReference type="GO" id="GO:0005819">
    <property type="term" value="C:spindle"/>
    <property type="evidence" value="ECO:0007669"/>
    <property type="project" value="UniProtKB-SubCell"/>
</dbReference>
<evidence type="ECO:0000256" key="2">
    <source>
        <dbReference type="ARBA" id="ARBA00004138"/>
    </source>
</evidence>
<keyword evidence="14" id="KW-0539">Nucleus</keyword>
<dbReference type="InterPro" id="IPR037520">
    <property type="entry name" value="Folliculin/SMCR8_longin"/>
</dbReference>
<proteinExistence type="inferred from homology"/>
<dbReference type="PANTHER" id="PTHR31441:SF2">
    <property type="entry name" value="FOLLICULIN"/>
    <property type="match status" value="1"/>
</dbReference>
<reference evidence="17 18" key="1">
    <citation type="journal article" date="2023" name="BMC Biol.">
        <title>The compact genome of the sponge Oopsacas minuta (Hexactinellida) is lacking key metazoan core genes.</title>
        <authorList>
            <person name="Santini S."/>
            <person name="Schenkelaars Q."/>
            <person name="Jourda C."/>
            <person name="Duchesne M."/>
            <person name="Belahbib H."/>
            <person name="Rocher C."/>
            <person name="Selva M."/>
            <person name="Riesgo A."/>
            <person name="Vervoort M."/>
            <person name="Leys S.P."/>
            <person name="Kodjabachian L."/>
            <person name="Le Bivic A."/>
            <person name="Borchiellini C."/>
            <person name="Claverie J.M."/>
            <person name="Renard E."/>
        </authorList>
    </citation>
    <scope>NUCLEOTIDE SEQUENCE [LARGE SCALE GENOMIC DNA]</scope>
    <source>
        <strain evidence="17">SPO-2</strain>
    </source>
</reference>
<dbReference type="InterPro" id="IPR037521">
    <property type="entry name" value="FLCN/SMCR8_DENN"/>
</dbReference>
<keyword evidence="9" id="KW-0343">GTPase activation</keyword>
<dbReference type="Pfam" id="PF11704">
    <property type="entry name" value="Folliculin"/>
    <property type="match status" value="1"/>
</dbReference>
<evidence type="ECO:0000256" key="11">
    <source>
        <dbReference type="ARBA" id="ARBA00023136"/>
    </source>
</evidence>
<comment type="caution">
    <text evidence="17">The sequence shown here is derived from an EMBL/GenBank/DDBJ whole genome shotgun (WGS) entry which is preliminary data.</text>
</comment>
<dbReference type="GO" id="GO:0005813">
    <property type="term" value="C:centrosome"/>
    <property type="evidence" value="ECO:0007669"/>
    <property type="project" value="UniProtKB-SubCell"/>
</dbReference>
<evidence type="ECO:0000256" key="1">
    <source>
        <dbReference type="ARBA" id="ARBA00004123"/>
    </source>
</evidence>
<keyword evidence="13" id="KW-0458">Lysosome</keyword>
<dbReference type="InterPro" id="IPR021713">
    <property type="entry name" value="Folliculin"/>
</dbReference>
<dbReference type="Proteomes" id="UP001165289">
    <property type="component" value="Unassembled WGS sequence"/>
</dbReference>
<organism evidence="17 18">
    <name type="scientific">Oopsacas minuta</name>
    <dbReference type="NCBI Taxonomy" id="111878"/>
    <lineage>
        <taxon>Eukaryota</taxon>
        <taxon>Metazoa</taxon>
        <taxon>Porifera</taxon>
        <taxon>Hexactinellida</taxon>
        <taxon>Hexasterophora</taxon>
        <taxon>Lyssacinosida</taxon>
        <taxon>Leucopsacidae</taxon>
        <taxon>Oopsacas</taxon>
    </lineage>
</organism>
<keyword evidence="12" id="KW-0206">Cytoskeleton</keyword>
<dbReference type="PROSITE" id="PS51834">
    <property type="entry name" value="DENN_FLCN_SMCR8"/>
    <property type="match status" value="1"/>
</dbReference>
<evidence type="ECO:0000256" key="5">
    <source>
        <dbReference type="ARBA" id="ARBA00004514"/>
    </source>
</evidence>
<evidence type="ECO:0000256" key="6">
    <source>
        <dbReference type="ARBA" id="ARBA00004656"/>
    </source>
</evidence>
<evidence type="ECO:0000256" key="8">
    <source>
        <dbReference type="ARBA" id="ARBA00021824"/>
    </source>
</evidence>
<evidence type="ECO:0000256" key="10">
    <source>
        <dbReference type="ARBA" id="ARBA00022490"/>
    </source>
</evidence>
<protein>
    <recommendedName>
        <fullName evidence="8">Folliculin</fullName>
    </recommendedName>
</protein>
<dbReference type="GO" id="GO:0005829">
    <property type="term" value="C:cytosol"/>
    <property type="evidence" value="ECO:0007669"/>
    <property type="project" value="UniProtKB-SubCell"/>
</dbReference>
<evidence type="ECO:0000256" key="13">
    <source>
        <dbReference type="ARBA" id="ARBA00023228"/>
    </source>
</evidence>
<evidence type="ECO:0000256" key="4">
    <source>
        <dbReference type="ARBA" id="ARBA00004300"/>
    </source>
</evidence>
<keyword evidence="10" id="KW-0963">Cytoplasm</keyword>
<dbReference type="EMBL" id="JAKMXF010000222">
    <property type="protein sequence ID" value="KAI6654231.1"/>
    <property type="molecule type" value="Genomic_DNA"/>
</dbReference>
<evidence type="ECO:0000256" key="15">
    <source>
        <dbReference type="ARBA" id="ARBA00023273"/>
    </source>
</evidence>
<evidence type="ECO:0000256" key="3">
    <source>
        <dbReference type="ARBA" id="ARBA00004186"/>
    </source>
</evidence>
<evidence type="ECO:0000313" key="17">
    <source>
        <dbReference type="EMBL" id="KAI6654231.1"/>
    </source>
</evidence>
<dbReference type="GO" id="GO:1904263">
    <property type="term" value="P:positive regulation of TORC1 signaling"/>
    <property type="evidence" value="ECO:0007669"/>
    <property type="project" value="TreeGrafter"/>
</dbReference>
<keyword evidence="18" id="KW-1185">Reference proteome</keyword>